<proteinExistence type="inferred from homology"/>
<keyword evidence="3" id="KW-0472">Membrane</keyword>
<dbReference type="OMA" id="WIQKQEG"/>
<dbReference type="CDD" id="cd00742">
    <property type="entry name" value="FABP"/>
    <property type="match status" value="1"/>
</dbReference>
<evidence type="ECO:0000313" key="5">
    <source>
        <dbReference type="RefSeq" id="XP_027201865.1"/>
    </source>
</evidence>
<keyword evidence="3" id="KW-1133">Transmembrane helix</keyword>
<dbReference type="InterPro" id="IPR000463">
    <property type="entry name" value="Fatty_acid-bd"/>
</dbReference>
<keyword evidence="3" id="KW-0812">Transmembrane</keyword>
<evidence type="ECO:0000313" key="4">
    <source>
        <dbReference type="Proteomes" id="UP000515146"/>
    </source>
</evidence>
<dbReference type="GO" id="GO:0008289">
    <property type="term" value="F:lipid binding"/>
    <property type="evidence" value="ECO:0007669"/>
    <property type="project" value="UniProtKB-KW"/>
</dbReference>
<dbReference type="InParanoid" id="A0A6P6Y978"/>
<name>A0A6P6Y978_DERPT</name>
<dbReference type="Proteomes" id="UP000515146">
    <property type="component" value="Unplaced"/>
</dbReference>
<reference evidence="5" key="1">
    <citation type="submission" date="2025-08" db="UniProtKB">
        <authorList>
            <consortium name="RefSeq"/>
        </authorList>
    </citation>
    <scope>IDENTIFICATION</scope>
    <source>
        <strain evidence="5">Airmid</strain>
    </source>
</reference>
<evidence type="ECO:0000256" key="3">
    <source>
        <dbReference type="SAM" id="Phobius"/>
    </source>
</evidence>
<dbReference type="PANTHER" id="PTHR11955">
    <property type="entry name" value="FATTY ACID BINDING PROTEIN"/>
    <property type="match status" value="1"/>
</dbReference>
<dbReference type="InterPro" id="IPR031259">
    <property type="entry name" value="ILBP"/>
</dbReference>
<dbReference type="Pfam" id="PF14651">
    <property type="entry name" value="Lipocalin_7"/>
    <property type="match status" value="1"/>
</dbReference>
<dbReference type="Gene3D" id="2.40.128.20">
    <property type="match status" value="1"/>
</dbReference>
<keyword evidence="2" id="KW-0446">Lipid-binding</keyword>
<dbReference type="InterPro" id="IPR012674">
    <property type="entry name" value="Calycin"/>
</dbReference>
<sequence length="211" mass="23421">MASSKLKTFSFILYGVVTFLLLCAVLVLIFKDDKSNCPKPKLSSAELSNLLEENVINDTLTVSSSEPIGNNKNPSEPVKDYNFVGEYELVSSDNFDEFLTELGIGYFTRLAATAASSRYYITKDGDSYTLKTVSTFGNSAITFKDSVPFDEDRLDGQTVKSTIQIKGNKWIQKQEGDGPDVHIIREFSPEQIKVTSIVNDVASIRIYKKVA</sequence>
<dbReference type="SUPFAM" id="SSF50814">
    <property type="entry name" value="Lipocalins"/>
    <property type="match status" value="1"/>
</dbReference>
<accession>A0A6P6Y978</accession>
<comment type="similarity">
    <text evidence="1">Belongs to the calycin superfamily. Fatty-acid binding protein (FABP) family.</text>
</comment>
<dbReference type="OrthoDB" id="412780at2759"/>
<feature type="transmembrane region" description="Helical" evidence="3">
    <location>
        <begin position="12"/>
        <end position="30"/>
    </location>
</feature>
<gene>
    <name evidence="5" type="primary">LOC113795839</name>
</gene>
<dbReference type="RefSeq" id="XP_027201865.1">
    <property type="nucleotide sequence ID" value="XM_027346064.1"/>
</dbReference>
<evidence type="ECO:0000256" key="2">
    <source>
        <dbReference type="ARBA" id="ARBA00023121"/>
    </source>
</evidence>
<dbReference type="KEGG" id="dpte:113795839"/>
<dbReference type="AlphaFoldDB" id="A0A6P6Y978"/>
<evidence type="ECO:0000256" key="1">
    <source>
        <dbReference type="ARBA" id="ARBA00008390"/>
    </source>
</evidence>
<protein>
    <submittedName>
        <fullName evidence="5">Fatty acid-binding protein-like</fullName>
    </submittedName>
</protein>
<organism evidence="4 5">
    <name type="scientific">Dermatophagoides pteronyssinus</name>
    <name type="common">European house dust mite</name>
    <dbReference type="NCBI Taxonomy" id="6956"/>
    <lineage>
        <taxon>Eukaryota</taxon>
        <taxon>Metazoa</taxon>
        <taxon>Ecdysozoa</taxon>
        <taxon>Arthropoda</taxon>
        <taxon>Chelicerata</taxon>
        <taxon>Arachnida</taxon>
        <taxon>Acari</taxon>
        <taxon>Acariformes</taxon>
        <taxon>Sarcoptiformes</taxon>
        <taxon>Astigmata</taxon>
        <taxon>Psoroptidia</taxon>
        <taxon>Analgoidea</taxon>
        <taxon>Pyroglyphidae</taxon>
        <taxon>Dermatophagoidinae</taxon>
        <taxon>Dermatophagoides</taxon>
    </lineage>
</organism>
<dbReference type="PRINTS" id="PR00178">
    <property type="entry name" value="FATTYACIDBP"/>
</dbReference>
<keyword evidence="4" id="KW-1185">Reference proteome</keyword>